<dbReference type="PRINTS" id="PR00337">
    <property type="entry name" value="LEUILEVALBP"/>
</dbReference>
<dbReference type="Proteomes" id="UP000199152">
    <property type="component" value="Unassembled WGS sequence"/>
</dbReference>
<sequence length="406" mass="42909">MVHKNAERRLTGPRRRLAVAGGTAVLLALSACGGSVGGGGDTAAADQEPLKIGFLAPITGPAAPEGIAMQQGFDLAIEDINADGGVFGQPVEVVFIDDQADPATATQAAQRMVQQEQVDYIFGTITDDTTIAAANVAAQAGVPMSQAIATALDFCSPHFWPFGETPTQLLTDLVPQMVEQFGPNVALVGNDYVFPRTYHEVARQLVEEAGGTVVAEEYSPLGTSDWQPVITKLADSDPDWILSAVVGGDAVSFVKQADQFGLLEGRGLTGVSVDQQFYPALGELLDGRTQTVRYGDQVQTEANAAFVEAYQEAYDTQAPISGVAGNAYVGMRFIAEAFERAGSKDADAVSEQMGRLEYEGLTGTVRFDATDHVIEAPMFLTTIDGGAYTVEEELGVVPDEQTKDCA</sequence>
<dbReference type="InParanoid" id="A0A1I3Z7B1"/>
<dbReference type="SUPFAM" id="SSF53822">
    <property type="entry name" value="Periplasmic binding protein-like I"/>
    <property type="match status" value="1"/>
</dbReference>
<dbReference type="STRING" id="504800.SAMN04488085_101396"/>
<gene>
    <name evidence="6" type="ORF">SAMN04488085_101396</name>
</gene>
<organism evidence="6 7">
    <name type="scientific">Geodermatophilus ruber</name>
    <dbReference type="NCBI Taxonomy" id="504800"/>
    <lineage>
        <taxon>Bacteria</taxon>
        <taxon>Bacillati</taxon>
        <taxon>Actinomycetota</taxon>
        <taxon>Actinomycetes</taxon>
        <taxon>Geodermatophilales</taxon>
        <taxon>Geodermatophilaceae</taxon>
        <taxon>Geodermatophilus</taxon>
    </lineage>
</organism>
<dbReference type="CDD" id="cd06331">
    <property type="entry name" value="PBP1_AmiC-like"/>
    <property type="match status" value="1"/>
</dbReference>
<evidence type="ECO:0000256" key="3">
    <source>
        <dbReference type="ARBA" id="ARBA00022729"/>
    </source>
</evidence>
<protein>
    <submittedName>
        <fullName evidence="6">Urea transport system substrate-binding protein</fullName>
    </submittedName>
</protein>
<evidence type="ECO:0000259" key="5">
    <source>
        <dbReference type="Pfam" id="PF13458"/>
    </source>
</evidence>
<feature type="domain" description="Leucine-binding protein" evidence="5">
    <location>
        <begin position="49"/>
        <end position="386"/>
    </location>
</feature>
<evidence type="ECO:0000256" key="2">
    <source>
        <dbReference type="ARBA" id="ARBA00022448"/>
    </source>
</evidence>
<dbReference type="AlphaFoldDB" id="A0A1I3Z7B1"/>
<evidence type="ECO:0000313" key="6">
    <source>
        <dbReference type="EMBL" id="SFK39935.1"/>
    </source>
</evidence>
<evidence type="ECO:0000256" key="4">
    <source>
        <dbReference type="ARBA" id="ARBA00022970"/>
    </source>
</evidence>
<reference evidence="6 7" key="1">
    <citation type="submission" date="2016-10" db="EMBL/GenBank/DDBJ databases">
        <authorList>
            <person name="de Groot N.N."/>
        </authorList>
    </citation>
    <scope>NUCLEOTIDE SEQUENCE [LARGE SCALE GENOMIC DNA]</scope>
    <source>
        <strain evidence="6 7">DSM 45317</strain>
    </source>
</reference>
<dbReference type="InterPro" id="IPR000709">
    <property type="entry name" value="Leu_Ile_Val-bd"/>
</dbReference>
<evidence type="ECO:0000256" key="1">
    <source>
        <dbReference type="ARBA" id="ARBA00010062"/>
    </source>
</evidence>
<keyword evidence="2" id="KW-0813">Transport</keyword>
<dbReference type="InterPro" id="IPR028081">
    <property type="entry name" value="Leu-bd"/>
</dbReference>
<dbReference type="PROSITE" id="PS51257">
    <property type="entry name" value="PROKAR_LIPOPROTEIN"/>
    <property type="match status" value="1"/>
</dbReference>
<dbReference type="InterPro" id="IPR051010">
    <property type="entry name" value="BCAA_transport"/>
</dbReference>
<keyword evidence="3" id="KW-0732">Signal</keyword>
<dbReference type="EMBL" id="FOSW01000001">
    <property type="protein sequence ID" value="SFK39935.1"/>
    <property type="molecule type" value="Genomic_DNA"/>
</dbReference>
<proteinExistence type="inferred from homology"/>
<dbReference type="GO" id="GO:0006865">
    <property type="term" value="P:amino acid transport"/>
    <property type="evidence" value="ECO:0007669"/>
    <property type="project" value="UniProtKB-KW"/>
</dbReference>
<dbReference type="Gene3D" id="3.40.50.2300">
    <property type="match status" value="2"/>
</dbReference>
<accession>A0A1I3Z7B1</accession>
<comment type="similarity">
    <text evidence="1">Belongs to the leucine-binding protein family.</text>
</comment>
<dbReference type="PANTHER" id="PTHR30483">
    <property type="entry name" value="LEUCINE-SPECIFIC-BINDING PROTEIN"/>
    <property type="match status" value="1"/>
</dbReference>
<dbReference type="InterPro" id="IPR028082">
    <property type="entry name" value="Peripla_BP_I"/>
</dbReference>
<keyword evidence="7" id="KW-1185">Reference proteome</keyword>
<dbReference type="PANTHER" id="PTHR30483:SF6">
    <property type="entry name" value="PERIPLASMIC BINDING PROTEIN OF ABC TRANSPORTER FOR NATURAL AMINO ACIDS"/>
    <property type="match status" value="1"/>
</dbReference>
<evidence type="ECO:0000313" key="7">
    <source>
        <dbReference type="Proteomes" id="UP000199152"/>
    </source>
</evidence>
<name>A0A1I3Z7B1_9ACTN</name>
<dbReference type="Pfam" id="PF13458">
    <property type="entry name" value="Peripla_BP_6"/>
    <property type="match status" value="1"/>
</dbReference>
<keyword evidence="4" id="KW-0029">Amino-acid transport</keyword>